<evidence type="ECO:0000256" key="1">
    <source>
        <dbReference type="ARBA" id="ARBA00022679"/>
    </source>
</evidence>
<dbReference type="GO" id="GO:0046983">
    <property type="term" value="F:protein dimerization activity"/>
    <property type="evidence" value="ECO:0007669"/>
    <property type="project" value="InterPro"/>
</dbReference>
<keyword evidence="5" id="KW-1133">Transmembrane helix</keyword>
<feature type="transmembrane region" description="Helical" evidence="5">
    <location>
        <begin position="126"/>
        <end position="148"/>
    </location>
</feature>
<sequence length="607" mass="64879">MLWAALGLIMVIRLLSAWQEGLAWPAILLATACYLPMVGLLQEWRRPGLAVRSLLLTVLAALYALPFALVGVRWDWLPWPLGVVALCVFRGRPGWALFGLVLVVTDLAGLRLGDGAVDACERTAKTAIDGIIVFSLYALAAMVAQLHATRGELARELLARERRRLDGELRALVGRRLRLLARQAARTLEAGAEDEADGRLEAMVGTARGALADVRRMAGAYRAPALPRPATAVPPDAPIVSPKEAKWALAGVYLCDALVTVFSDLAQFHRPWTVLVMAPIMCAAGAVLLLMRISRRQTALLGLLLVPTAFPLGDLLWELNLFTLLWPFFLGPLFTQYRRRDAWIVAGVLAVPYASLFVYPPPIPNPAGIAASVMSMVVLTWVSYSLIRLSQLVGLLREARRDLAREAVIRERTRVARDLHDLVSSSLSALALRGEACRKLLTSDPVLARARFVELSGLAERVQAELVALATGPAVLRTDDEVAAARSVLESVGVHVEVSVPVTPLPPEVDATLAAVLREAVTNVVRHSRAVTCTIAITSGAGLVCLRVVNDGAGPSGPGSAGLTRPAEPGPSGAGLLGMAERTVGRLSAGPVAQGRFEVVAEFVAGT</sequence>
<dbReference type="Pfam" id="PF07730">
    <property type="entry name" value="HisKA_3"/>
    <property type="match status" value="1"/>
</dbReference>
<evidence type="ECO:0000313" key="8">
    <source>
        <dbReference type="Proteomes" id="UP000181951"/>
    </source>
</evidence>
<feature type="transmembrane region" description="Helical" evidence="5">
    <location>
        <begin position="342"/>
        <end position="361"/>
    </location>
</feature>
<keyword evidence="5" id="KW-0472">Membrane</keyword>
<keyword evidence="1" id="KW-0808">Transferase</keyword>
<dbReference type="SUPFAM" id="SSF55874">
    <property type="entry name" value="ATPase domain of HSP90 chaperone/DNA topoisomerase II/histidine kinase"/>
    <property type="match status" value="1"/>
</dbReference>
<keyword evidence="3" id="KW-0902">Two-component regulatory system</keyword>
<feature type="region of interest" description="Disordered" evidence="4">
    <location>
        <begin position="555"/>
        <end position="576"/>
    </location>
</feature>
<evidence type="ECO:0000256" key="5">
    <source>
        <dbReference type="SAM" id="Phobius"/>
    </source>
</evidence>
<keyword evidence="2 7" id="KW-0418">Kinase</keyword>
<dbReference type="Gene3D" id="3.30.565.10">
    <property type="entry name" value="Histidine kinase-like ATPase, C-terminal domain"/>
    <property type="match status" value="1"/>
</dbReference>
<dbReference type="InterPro" id="IPR050482">
    <property type="entry name" value="Sensor_HK_TwoCompSys"/>
</dbReference>
<feature type="transmembrane region" description="Helical" evidence="5">
    <location>
        <begin position="367"/>
        <end position="387"/>
    </location>
</feature>
<dbReference type="CDD" id="cd16917">
    <property type="entry name" value="HATPase_UhpB-NarQ-NarX-like"/>
    <property type="match status" value="1"/>
</dbReference>
<dbReference type="AlphaFoldDB" id="A0A1H8NKE6"/>
<dbReference type="STRING" id="310780.SAMN05216267_1022127"/>
<feature type="transmembrane region" description="Helical" evidence="5">
    <location>
        <begin position="298"/>
        <end position="313"/>
    </location>
</feature>
<evidence type="ECO:0000256" key="2">
    <source>
        <dbReference type="ARBA" id="ARBA00022777"/>
    </source>
</evidence>
<dbReference type="GO" id="GO:0016020">
    <property type="term" value="C:membrane"/>
    <property type="evidence" value="ECO:0007669"/>
    <property type="project" value="InterPro"/>
</dbReference>
<accession>A0A1H8NKE6</accession>
<feature type="transmembrane region" description="Helical" evidence="5">
    <location>
        <begin position="26"/>
        <end position="42"/>
    </location>
</feature>
<keyword evidence="8" id="KW-1185">Reference proteome</keyword>
<dbReference type="InterPro" id="IPR036890">
    <property type="entry name" value="HATPase_C_sf"/>
</dbReference>
<feature type="transmembrane region" description="Helical" evidence="5">
    <location>
        <begin position="54"/>
        <end position="74"/>
    </location>
</feature>
<feature type="transmembrane region" description="Helical" evidence="5">
    <location>
        <begin position="272"/>
        <end position="291"/>
    </location>
</feature>
<reference evidence="7 8" key="1">
    <citation type="submission" date="2016-10" db="EMBL/GenBank/DDBJ databases">
        <authorList>
            <person name="de Groot N.N."/>
        </authorList>
    </citation>
    <scope>NUCLEOTIDE SEQUENCE [LARGE SCALE GENOMIC DNA]</scope>
    <source>
        <strain evidence="7 8">CGMCC 4.2026</strain>
    </source>
</reference>
<evidence type="ECO:0000256" key="3">
    <source>
        <dbReference type="ARBA" id="ARBA00023012"/>
    </source>
</evidence>
<dbReference type="Proteomes" id="UP000181951">
    <property type="component" value="Unassembled WGS sequence"/>
</dbReference>
<dbReference type="InterPro" id="IPR011712">
    <property type="entry name" value="Sig_transdc_His_kin_sub3_dim/P"/>
</dbReference>
<dbReference type="PANTHER" id="PTHR24421">
    <property type="entry name" value="NITRATE/NITRITE SENSOR PROTEIN NARX-RELATED"/>
    <property type="match status" value="1"/>
</dbReference>
<proteinExistence type="predicted"/>
<dbReference type="EMBL" id="FODD01000022">
    <property type="protein sequence ID" value="SEO30090.1"/>
    <property type="molecule type" value="Genomic_DNA"/>
</dbReference>
<gene>
    <name evidence="7" type="ORF">SAMN05216267_1022127</name>
</gene>
<dbReference type="Gene3D" id="1.20.5.1930">
    <property type="match status" value="1"/>
</dbReference>
<dbReference type="GO" id="GO:0000155">
    <property type="term" value="F:phosphorelay sensor kinase activity"/>
    <property type="evidence" value="ECO:0007669"/>
    <property type="project" value="InterPro"/>
</dbReference>
<keyword evidence="5" id="KW-0812">Transmembrane</keyword>
<dbReference type="PANTHER" id="PTHR24421:SF63">
    <property type="entry name" value="SENSOR HISTIDINE KINASE DESK"/>
    <property type="match status" value="1"/>
</dbReference>
<evidence type="ECO:0000259" key="6">
    <source>
        <dbReference type="Pfam" id="PF07730"/>
    </source>
</evidence>
<feature type="transmembrane region" description="Helical" evidence="5">
    <location>
        <begin position="94"/>
        <end position="114"/>
    </location>
</feature>
<evidence type="ECO:0000313" key="7">
    <source>
        <dbReference type="EMBL" id="SEO30090.1"/>
    </source>
</evidence>
<feature type="domain" description="Signal transduction histidine kinase subgroup 3 dimerisation and phosphoacceptor" evidence="6">
    <location>
        <begin position="411"/>
        <end position="467"/>
    </location>
</feature>
<protein>
    <submittedName>
        <fullName evidence="7">Signal transduction histidine kinase</fullName>
    </submittedName>
</protein>
<name>A0A1H8NKE6_9ACTN</name>
<organism evidence="7 8">
    <name type="scientific">Actinacidiphila rubida</name>
    <dbReference type="NCBI Taxonomy" id="310780"/>
    <lineage>
        <taxon>Bacteria</taxon>
        <taxon>Bacillati</taxon>
        <taxon>Actinomycetota</taxon>
        <taxon>Actinomycetes</taxon>
        <taxon>Kitasatosporales</taxon>
        <taxon>Streptomycetaceae</taxon>
        <taxon>Actinacidiphila</taxon>
    </lineage>
</organism>
<evidence type="ECO:0000256" key="4">
    <source>
        <dbReference type="SAM" id="MobiDB-lite"/>
    </source>
</evidence>